<evidence type="ECO:0000313" key="3">
    <source>
        <dbReference type="Proteomes" id="UP000274199"/>
    </source>
</evidence>
<reference evidence="2 3" key="1">
    <citation type="submission" date="2018-09" db="EMBL/GenBank/DDBJ databases">
        <title>Comparative Genomic Analysis of Eight Novel Haloalkaliphilic Bacteriophages from Lake Elmenteita, Kenya.</title>
        <authorList>
            <person name="Akhwale J.K."/>
        </authorList>
    </citation>
    <scope>NUCLEOTIDE SEQUENCE [LARGE SCALE GENOMIC DNA]</scope>
</reference>
<feature type="region of interest" description="Disordered" evidence="1">
    <location>
        <begin position="346"/>
        <end position="380"/>
    </location>
</feature>
<protein>
    <submittedName>
        <fullName evidence="2">Uncharacterized protein</fullName>
    </submittedName>
</protein>
<sequence>MAKEKTELVQTKNAFKVIGKVTRIDRDGAFKEDVMDKKGSKHDGKTYRSLRFGVKTSDSNEITVSMFDYEPEQVFMWNSKKKKDDPSYRGDRFDFSHWEENQEELRAEGYAIIEPRVGLTYGEDGKLQSQGLPSYVASEIIYNGLSNGDSVVVEGEIRYSKYKNQQDKEVEQKTYTIKKIFRLKDIDFEDEKFEEVSYFEQEFVFIDSMIEKKEKKAYITGRIIDYQKNWHDTQFVINFSDGADGVDKDMVTLTNAFDKKVKFGDLLKVFGDTLNRVIVEETEEEENTNDDDLLASLGGKSKPKHAEKYVNKTYITEMSILGVEAWDKKVYKEEDFVKNDLLEDSNVSDEFGGKQKKGKNPFEADIEDNGTGFNEDDLPF</sequence>
<organism evidence="2 3">
    <name type="scientific">Bacillus phage vB_BcoS-136</name>
    <dbReference type="NCBI Taxonomy" id="2419619"/>
    <lineage>
        <taxon>Viruses</taxon>
        <taxon>Duplodnaviria</taxon>
        <taxon>Heunggongvirae</taxon>
        <taxon>Uroviricota</taxon>
        <taxon>Caudoviricetes</taxon>
        <taxon>Heleneionescovirinae</taxon>
        <taxon>Kenyattavirus</taxon>
        <taxon>Kenyattavirus kv136</taxon>
    </lineage>
</organism>
<evidence type="ECO:0000256" key="1">
    <source>
        <dbReference type="SAM" id="MobiDB-lite"/>
    </source>
</evidence>
<feature type="compositionally biased region" description="Acidic residues" evidence="1">
    <location>
        <begin position="364"/>
        <end position="380"/>
    </location>
</feature>
<accession>A0A3G3BW40</accession>
<dbReference type="EMBL" id="MH884508">
    <property type="protein sequence ID" value="AYP68367.1"/>
    <property type="molecule type" value="Genomic_DNA"/>
</dbReference>
<name>A0A3G3BW40_9CAUD</name>
<evidence type="ECO:0000313" key="2">
    <source>
        <dbReference type="EMBL" id="AYP68367.1"/>
    </source>
</evidence>
<gene>
    <name evidence="2" type="ORF">vBBcoS136_00253</name>
</gene>
<dbReference type="Proteomes" id="UP000274199">
    <property type="component" value="Segment"/>
</dbReference>
<proteinExistence type="predicted"/>
<keyword evidence="3" id="KW-1185">Reference proteome</keyword>